<dbReference type="EMBL" id="DS268114">
    <property type="protein sequence ID" value="KMM73285.1"/>
    <property type="molecule type" value="Genomic_DNA"/>
</dbReference>
<reference evidence="3" key="2">
    <citation type="journal article" date="2009" name="Genome Res.">
        <title>Comparative genomic analyses of the human fungal pathogens Coccidioides and their relatives.</title>
        <authorList>
            <person name="Sharpton T.J."/>
            <person name="Stajich J.E."/>
            <person name="Rounsley S.D."/>
            <person name="Gardner M.J."/>
            <person name="Wortman J.R."/>
            <person name="Jordar V.S."/>
            <person name="Maiti R."/>
            <person name="Kodira C.D."/>
            <person name="Neafsey D.E."/>
            <person name="Zeng Q."/>
            <person name="Hung C.-Y."/>
            <person name="McMahan C."/>
            <person name="Muszewska A."/>
            <person name="Grynberg M."/>
            <person name="Mandel M.A."/>
            <person name="Kellner E.M."/>
            <person name="Barker B.M."/>
            <person name="Galgiani J.N."/>
            <person name="Orbach M.J."/>
            <person name="Kirkland T.N."/>
            <person name="Cole G.T."/>
            <person name="Henn M.R."/>
            <person name="Birren B.W."/>
            <person name="Taylor J.W."/>
        </authorList>
    </citation>
    <scope>NUCLEOTIDE SEQUENCE [LARGE SCALE GENOMIC DNA]</scope>
    <source>
        <strain evidence="3">RMSCC 3488</strain>
    </source>
</reference>
<protein>
    <submittedName>
        <fullName evidence="2">Uncharacterized protein</fullName>
    </submittedName>
</protein>
<evidence type="ECO:0000313" key="2">
    <source>
        <dbReference type="EMBL" id="KMM73285.1"/>
    </source>
</evidence>
<sequence length="100" mass="11365">MSMIRSERYQCNPLPGTELPKPKWRMSTASWKLSKIGRRCHATKKYMHEAGGMHNEAKRDGSRIANAVSIPELKVAIRINIMNVAPPFDSQRNESSQIVE</sequence>
<gene>
    <name evidence="2" type="ORF">CPAG_09574</name>
</gene>
<proteinExistence type="predicted"/>
<dbReference type="AlphaFoldDB" id="A0A0J6FV27"/>
<name>A0A0J6FV27_COCPO</name>
<organism evidence="2 3">
    <name type="scientific">Coccidioides posadasii RMSCC 3488</name>
    <dbReference type="NCBI Taxonomy" id="454284"/>
    <lineage>
        <taxon>Eukaryota</taxon>
        <taxon>Fungi</taxon>
        <taxon>Dikarya</taxon>
        <taxon>Ascomycota</taxon>
        <taxon>Pezizomycotina</taxon>
        <taxon>Eurotiomycetes</taxon>
        <taxon>Eurotiomycetidae</taxon>
        <taxon>Onygenales</taxon>
        <taxon>Onygenaceae</taxon>
        <taxon>Coccidioides</taxon>
    </lineage>
</organism>
<reference evidence="3" key="3">
    <citation type="journal article" date="2010" name="Genome Res.">
        <title>Population genomic sequencing of Coccidioides fungi reveals recent hybridization and transposon control.</title>
        <authorList>
            <person name="Neafsey D.E."/>
            <person name="Barker B.M."/>
            <person name="Sharpton T.J."/>
            <person name="Stajich J.E."/>
            <person name="Park D.J."/>
            <person name="Whiston E."/>
            <person name="Hung C.-Y."/>
            <person name="McMahan C."/>
            <person name="White J."/>
            <person name="Sykes S."/>
            <person name="Heiman D."/>
            <person name="Young S."/>
            <person name="Zeng Q."/>
            <person name="Abouelleil A."/>
            <person name="Aftuck L."/>
            <person name="Bessette D."/>
            <person name="Brown A."/>
            <person name="FitzGerald M."/>
            <person name="Lui A."/>
            <person name="Macdonald J.P."/>
            <person name="Priest M."/>
            <person name="Orbach M.J."/>
            <person name="Galgiani J.N."/>
            <person name="Kirkland T.N."/>
            <person name="Cole G.T."/>
            <person name="Birren B.W."/>
            <person name="Henn M.R."/>
            <person name="Taylor J.W."/>
            <person name="Rounsley S.D."/>
        </authorList>
    </citation>
    <scope>NUCLEOTIDE SEQUENCE [LARGE SCALE GENOMIC DNA]</scope>
    <source>
        <strain evidence="3">RMSCC 3488</strain>
    </source>
</reference>
<accession>A0A0J6FV27</accession>
<feature type="region of interest" description="Disordered" evidence="1">
    <location>
        <begin position="1"/>
        <end position="21"/>
    </location>
</feature>
<evidence type="ECO:0000313" key="3">
    <source>
        <dbReference type="Proteomes" id="UP000054567"/>
    </source>
</evidence>
<dbReference type="Proteomes" id="UP000054567">
    <property type="component" value="Unassembled WGS sequence"/>
</dbReference>
<reference evidence="2 3" key="1">
    <citation type="submission" date="2007-06" db="EMBL/GenBank/DDBJ databases">
        <title>The Genome Sequence of Coccidioides posadasii RMSCC_3488.</title>
        <authorList>
            <consortium name="Coccidioides Genome Resources Consortium"/>
            <consortium name="The Broad Institute Genome Sequencing Platform"/>
            <person name="Henn M.R."/>
            <person name="Sykes S."/>
            <person name="Young S."/>
            <person name="Jaffe D."/>
            <person name="Berlin A."/>
            <person name="Alvarez P."/>
            <person name="Butler J."/>
            <person name="Gnerre S."/>
            <person name="Grabherr M."/>
            <person name="Mauceli E."/>
            <person name="Brockman W."/>
            <person name="Kodira C."/>
            <person name="Alvarado L."/>
            <person name="Zeng Q."/>
            <person name="Crawford M."/>
            <person name="Antoine C."/>
            <person name="Devon K."/>
            <person name="Galgiani J."/>
            <person name="Orsborn K."/>
            <person name="Lewis M.L."/>
            <person name="Nusbaum C."/>
            <person name="Galagan J."/>
            <person name="Birren B."/>
        </authorList>
    </citation>
    <scope>NUCLEOTIDE SEQUENCE [LARGE SCALE GENOMIC DNA]</scope>
    <source>
        <strain evidence="2 3">RMSCC 3488</strain>
    </source>
</reference>
<dbReference type="VEuPathDB" id="FungiDB:CPAG_09574"/>
<evidence type="ECO:0000256" key="1">
    <source>
        <dbReference type="SAM" id="MobiDB-lite"/>
    </source>
</evidence>